<feature type="chain" id="PRO_5035432228" description="Endoplasmic reticulum lectin" evidence="9">
    <location>
        <begin position="18"/>
        <end position="555"/>
    </location>
</feature>
<dbReference type="SUPFAM" id="SSF50911">
    <property type="entry name" value="Mannose 6-phosphate receptor domain"/>
    <property type="match status" value="1"/>
</dbReference>
<feature type="compositionally biased region" description="Low complexity" evidence="8">
    <location>
        <begin position="72"/>
        <end position="89"/>
    </location>
</feature>
<dbReference type="GO" id="GO:0005788">
    <property type="term" value="C:endoplasmic reticulum lumen"/>
    <property type="evidence" value="ECO:0007669"/>
    <property type="project" value="UniProtKB-UniRule"/>
</dbReference>
<comment type="subcellular location">
    <subcellularLocation>
        <location evidence="1 7">Endoplasmic reticulum membrane</location>
        <topology evidence="1 7">Peripheral membrane protein</topology>
        <orientation evidence="1 7">Lumenal side</orientation>
    </subcellularLocation>
</comment>
<dbReference type="PROSITE" id="PS51914">
    <property type="entry name" value="MRH"/>
    <property type="match status" value="1"/>
</dbReference>
<feature type="region of interest" description="Disordered" evidence="8">
    <location>
        <begin position="479"/>
        <end position="555"/>
    </location>
</feature>
<dbReference type="PANTHER" id="PTHR15414:SF0">
    <property type="entry name" value="ENDOPLASMIC RETICULUM LECTIN 1"/>
    <property type="match status" value="1"/>
</dbReference>
<evidence type="ECO:0000256" key="2">
    <source>
        <dbReference type="ARBA" id="ARBA00009918"/>
    </source>
</evidence>
<dbReference type="GO" id="GO:0030246">
    <property type="term" value="F:carbohydrate binding"/>
    <property type="evidence" value="ECO:0007669"/>
    <property type="project" value="UniProtKB-UniRule"/>
</dbReference>
<feature type="region of interest" description="Disordered" evidence="8">
    <location>
        <begin position="328"/>
        <end position="367"/>
    </location>
</feature>
<name>A0A8K0NGJ8_9HYPO</name>
<dbReference type="GO" id="GO:0005789">
    <property type="term" value="C:endoplasmic reticulum membrane"/>
    <property type="evidence" value="ECO:0007669"/>
    <property type="project" value="UniProtKB-SubCell"/>
</dbReference>
<organism evidence="11 12">
    <name type="scientific">Claviceps africana</name>
    <dbReference type="NCBI Taxonomy" id="83212"/>
    <lineage>
        <taxon>Eukaryota</taxon>
        <taxon>Fungi</taxon>
        <taxon>Dikarya</taxon>
        <taxon>Ascomycota</taxon>
        <taxon>Pezizomycotina</taxon>
        <taxon>Sordariomycetes</taxon>
        <taxon>Hypocreomycetidae</taxon>
        <taxon>Hypocreales</taxon>
        <taxon>Clavicipitaceae</taxon>
        <taxon>Claviceps</taxon>
    </lineage>
</organism>
<dbReference type="Gene3D" id="2.70.130.10">
    <property type="entry name" value="Mannose-6-phosphate receptor binding domain"/>
    <property type="match status" value="1"/>
</dbReference>
<evidence type="ECO:0000256" key="3">
    <source>
        <dbReference type="ARBA" id="ARBA00022729"/>
    </source>
</evidence>
<keyword evidence="7" id="KW-0472">Membrane</keyword>
<dbReference type="InterPro" id="IPR044865">
    <property type="entry name" value="MRH_dom"/>
</dbReference>
<sequence length="555" mass="60949">MRRFSLVLLAGFQLAAAKSRSFSVHDDLFAFPQFEVVFAPDRVSEKQAQALMDDDNQHATYSAEFPQAAASDAHATTDTAAAPAAPETSRSVDSDGITGYAYEILNLSPHRYLCSIPMVQPPALANETENALAKAEEDREYHRASAKGWELINNFEDGCLYYVSGWWSYSFCKNREIVQFHAITVGGNGQPPRPDPNGQEYILGQVPSLPAPTGGRHRNKKRGADDDDDDNRPPPPAELQMKGDQPYLVQRLEGGTMCDLTGKERTIEVRYQCVPGLDEDRIGWIKEVVTCSYIMMVDTPRLCNDVAFQPAVEKRANPIRCQLISERDDSPQPLLDQHASSEQTQAEQTGEAANAAETVDGDVVKQQGETPRVTVGGVLVGGKRVLSSGNEDGKPVKLQQLANLFAPQPKVLEVVAQAASKSDGGKVTEMTPEELEALDVDPKAVQEMREKIQRLAGELGWRMEVYQMNEDDEQELLGYIDEPETAKGKPGEDAKRSKGGRTDAARARPQQKDDKEAGEGESSKRRGGAEKERKTGDDPAGDGRGSEEAFRRDEL</sequence>
<feature type="compositionally biased region" description="Polar residues" evidence="8">
    <location>
        <begin position="338"/>
        <end position="348"/>
    </location>
</feature>
<evidence type="ECO:0000256" key="7">
    <source>
        <dbReference type="RuleBase" id="RU369099"/>
    </source>
</evidence>
<evidence type="ECO:0000256" key="9">
    <source>
        <dbReference type="SAM" id="SignalP"/>
    </source>
</evidence>
<dbReference type="GO" id="GO:0030968">
    <property type="term" value="P:endoplasmic reticulum unfolded protein response"/>
    <property type="evidence" value="ECO:0007669"/>
    <property type="project" value="UniProtKB-UniRule"/>
</dbReference>
<keyword evidence="12" id="KW-1185">Reference proteome</keyword>
<dbReference type="OrthoDB" id="448954at2759"/>
<evidence type="ECO:0000256" key="5">
    <source>
        <dbReference type="ARBA" id="ARBA00022824"/>
    </source>
</evidence>
<protein>
    <recommendedName>
        <fullName evidence="7">Endoplasmic reticulum lectin</fullName>
    </recommendedName>
    <alternativeName>
        <fullName evidence="7">Protein OS-9 homolog</fullName>
    </alternativeName>
</protein>
<dbReference type="PANTHER" id="PTHR15414">
    <property type="entry name" value="OS-9-RELATED"/>
    <property type="match status" value="1"/>
</dbReference>
<proteinExistence type="inferred from homology"/>
<evidence type="ECO:0000256" key="4">
    <source>
        <dbReference type="ARBA" id="ARBA00022734"/>
    </source>
</evidence>
<evidence type="ECO:0000313" key="11">
    <source>
        <dbReference type="EMBL" id="KAG5918908.1"/>
    </source>
</evidence>
<feature type="region of interest" description="Disordered" evidence="8">
    <location>
        <begin position="188"/>
        <end position="243"/>
    </location>
</feature>
<dbReference type="GO" id="GO:0030970">
    <property type="term" value="P:retrograde protein transport, ER to cytosol"/>
    <property type="evidence" value="ECO:0007669"/>
    <property type="project" value="TreeGrafter"/>
</dbReference>
<keyword evidence="4 7" id="KW-0430">Lectin</keyword>
<feature type="region of interest" description="Disordered" evidence="8">
    <location>
        <begin position="72"/>
        <end position="93"/>
    </location>
</feature>
<dbReference type="InterPro" id="IPR009011">
    <property type="entry name" value="Man6P_isomerase_rcpt-bd_dom_sf"/>
</dbReference>
<comment type="function">
    <text evidence="7">Lectin involved in the quality control of the secretory pathway. As a member of the endoplasmic reticulum-associated degradation lumenal (ERAD-L) surveillance system, targets misfolded endoplasmic reticulum lumenal glycoproteins for degradation.</text>
</comment>
<feature type="compositionally biased region" description="Basic and acidic residues" evidence="8">
    <location>
        <begin position="544"/>
        <end position="555"/>
    </location>
</feature>
<accession>A0A8K0NGJ8</accession>
<evidence type="ECO:0000259" key="10">
    <source>
        <dbReference type="PROSITE" id="PS51914"/>
    </source>
</evidence>
<comment type="similarity">
    <text evidence="2 7">Belongs to the OS-9 family.</text>
</comment>
<evidence type="ECO:0000256" key="6">
    <source>
        <dbReference type="ARBA" id="ARBA00023157"/>
    </source>
</evidence>
<evidence type="ECO:0000256" key="1">
    <source>
        <dbReference type="ARBA" id="ARBA00004367"/>
    </source>
</evidence>
<gene>
    <name evidence="11" type="ORF">E4U42_006707</name>
</gene>
<feature type="compositionally biased region" description="Basic and acidic residues" evidence="8">
    <location>
        <begin position="484"/>
        <end position="537"/>
    </location>
</feature>
<feature type="signal peptide" evidence="9">
    <location>
        <begin position="1"/>
        <end position="17"/>
    </location>
</feature>
<dbReference type="Proteomes" id="UP000811619">
    <property type="component" value="Unassembled WGS sequence"/>
</dbReference>
<dbReference type="Pfam" id="PF07915">
    <property type="entry name" value="PRKCSH"/>
    <property type="match status" value="1"/>
</dbReference>
<dbReference type="InterPro" id="IPR012913">
    <property type="entry name" value="OS9-like_dom"/>
</dbReference>
<evidence type="ECO:0000256" key="8">
    <source>
        <dbReference type="SAM" id="MobiDB-lite"/>
    </source>
</evidence>
<keyword evidence="5 7" id="KW-0256">Endoplasmic reticulum</keyword>
<comment type="caution">
    <text evidence="11">The sequence shown here is derived from an EMBL/GenBank/DDBJ whole genome shotgun (WGS) entry which is preliminary data.</text>
</comment>
<keyword evidence="3 9" id="KW-0732">Signal</keyword>
<dbReference type="EMBL" id="SRPY01000703">
    <property type="protein sequence ID" value="KAG5918908.1"/>
    <property type="molecule type" value="Genomic_DNA"/>
</dbReference>
<keyword evidence="6" id="KW-1015">Disulfide bond</keyword>
<dbReference type="AlphaFoldDB" id="A0A8K0NGJ8"/>
<evidence type="ECO:0000313" key="12">
    <source>
        <dbReference type="Proteomes" id="UP000811619"/>
    </source>
</evidence>
<feature type="domain" description="MRH" evidence="10">
    <location>
        <begin position="157"/>
        <end position="305"/>
    </location>
</feature>
<reference evidence="11" key="1">
    <citation type="journal article" date="2020" name="bioRxiv">
        <title>Whole genome comparisons of ergot fungi reveals the divergence and evolution of species within the genus Claviceps are the result of varying mechanisms driving genome evolution and host range expansion.</title>
        <authorList>
            <person name="Wyka S.A."/>
            <person name="Mondo S.J."/>
            <person name="Liu M."/>
            <person name="Dettman J."/>
            <person name="Nalam V."/>
            <person name="Broders K.D."/>
        </authorList>
    </citation>
    <scope>NUCLEOTIDE SEQUENCE</scope>
    <source>
        <strain evidence="11">CCC 489</strain>
    </source>
</reference>
<dbReference type="InterPro" id="IPR045149">
    <property type="entry name" value="OS-9-like"/>
</dbReference>